<protein>
    <submittedName>
        <fullName evidence="2">Uncharacterized protein</fullName>
    </submittedName>
</protein>
<dbReference type="Proteomes" id="UP000318288">
    <property type="component" value="Unassembled WGS sequence"/>
</dbReference>
<proteinExistence type="predicted"/>
<comment type="caution">
    <text evidence="2">The sequence shown here is derived from an EMBL/GenBank/DDBJ whole genome shotgun (WGS) entry which is preliminary data.</text>
</comment>
<dbReference type="RefSeq" id="WP_246114608.1">
    <property type="nucleotide sequence ID" value="NZ_SJPW01000005.1"/>
</dbReference>
<organism evidence="2 3">
    <name type="scientific">Rubripirellula tenax</name>
    <dbReference type="NCBI Taxonomy" id="2528015"/>
    <lineage>
        <taxon>Bacteria</taxon>
        <taxon>Pseudomonadati</taxon>
        <taxon>Planctomycetota</taxon>
        <taxon>Planctomycetia</taxon>
        <taxon>Pirellulales</taxon>
        <taxon>Pirellulaceae</taxon>
        <taxon>Rubripirellula</taxon>
    </lineage>
</organism>
<evidence type="ECO:0000256" key="1">
    <source>
        <dbReference type="SAM" id="Phobius"/>
    </source>
</evidence>
<keyword evidence="3" id="KW-1185">Reference proteome</keyword>
<dbReference type="EMBL" id="SJPW01000005">
    <property type="protein sequence ID" value="TWU50643.1"/>
    <property type="molecule type" value="Genomic_DNA"/>
</dbReference>
<keyword evidence="1" id="KW-1133">Transmembrane helix</keyword>
<keyword evidence="1" id="KW-0812">Transmembrane</keyword>
<dbReference type="AlphaFoldDB" id="A0A5C6ELN7"/>
<reference evidence="2 3" key="1">
    <citation type="submission" date="2019-02" db="EMBL/GenBank/DDBJ databases">
        <title>Deep-cultivation of Planctomycetes and their phenomic and genomic characterization uncovers novel biology.</title>
        <authorList>
            <person name="Wiegand S."/>
            <person name="Jogler M."/>
            <person name="Boedeker C."/>
            <person name="Pinto D."/>
            <person name="Vollmers J."/>
            <person name="Rivas-Marin E."/>
            <person name="Kohn T."/>
            <person name="Peeters S.H."/>
            <person name="Heuer A."/>
            <person name="Rast P."/>
            <person name="Oberbeckmann S."/>
            <person name="Bunk B."/>
            <person name="Jeske O."/>
            <person name="Meyerdierks A."/>
            <person name="Storesund J.E."/>
            <person name="Kallscheuer N."/>
            <person name="Luecker S."/>
            <person name="Lage O.M."/>
            <person name="Pohl T."/>
            <person name="Merkel B.J."/>
            <person name="Hornburger P."/>
            <person name="Mueller R.-W."/>
            <person name="Bruemmer F."/>
            <person name="Labrenz M."/>
            <person name="Spormann A.M."/>
            <person name="Op Den Camp H."/>
            <person name="Overmann J."/>
            <person name="Amann R."/>
            <person name="Jetten M.S.M."/>
            <person name="Mascher T."/>
            <person name="Medema M.H."/>
            <person name="Devos D.P."/>
            <person name="Kaster A.-K."/>
            <person name="Ovreas L."/>
            <person name="Rohde M."/>
            <person name="Galperin M.Y."/>
            <person name="Jogler C."/>
        </authorList>
    </citation>
    <scope>NUCLEOTIDE SEQUENCE [LARGE SCALE GENOMIC DNA]</scope>
    <source>
        <strain evidence="2 3">Poly51</strain>
    </source>
</reference>
<accession>A0A5C6ELN7</accession>
<feature type="transmembrane region" description="Helical" evidence="1">
    <location>
        <begin position="89"/>
        <end position="110"/>
    </location>
</feature>
<evidence type="ECO:0000313" key="3">
    <source>
        <dbReference type="Proteomes" id="UP000318288"/>
    </source>
</evidence>
<gene>
    <name evidence="2" type="ORF">Poly51_39360</name>
</gene>
<keyword evidence="1" id="KW-0472">Membrane</keyword>
<sequence length="341" mass="37774" precursor="true">MNERFNDFLSEWFDSDAEVPMGESDLSASEASEAVAQSLLIHGLLSDIGSRESDADRILAVMQRIDAESGSESATLTNAAPDEPQRRRWFAMLTSALTIAAALMVMFSVFGPHQSVSAAMASLEKVVEAAAKPFDRTYSVRVIEEYPRDKRPRNMAQEDWDRESEEQIDGSTLYVRGANQYVMTVMLNSAEKRTSGFDGKQSWAFRQNGPVRVSTDPNRFRGGVPGGQQDIPFLNIHAHLSQLRTGYDIELGDEHENAGNGAALSKLIGVRKSRDVRGPKQVEIWFDADSGTVHKMLLDGLPRGGGGPKSLTLELIDQSELDSQFFFHESHHELGRRVISE</sequence>
<evidence type="ECO:0000313" key="2">
    <source>
        <dbReference type="EMBL" id="TWU50643.1"/>
    </source>
</evidence>
<name>A0A5C6ELN7_9BACT</name>